<dbReference type="EMBL" id="CP046391">
    <property type="protein sequence ID" value="QJC27190.1"/>
    <property type="molecule type" value="Genomic_DNA"/>
</dbReference>
<name>A0A858PX86_9RICK</name>
<dbReference type="PANTHER" id="PTHR21237">
    <property type="entry name" value="GRPE PROTEIN"/>
    <property type="match status" value="1"/>
</dbReference>
<dbReference type="GO" id="GO:0051087">
    <property type="term" value="F:protein-folding chaperone binding"/>
    <property type="evidence" value="ECO:0007669"/>
    <property type="project" value="InterPro"/>
</dbReference>
<keyword evidence="9" id="KW-1185">Reference proteome</keyword>
<comment type="similarity">
    <text evidence="1 4 5">Belongs to the GrpE family.</text>
</comment>
<evidence type="ECO:0000256" key="6">
    <source>
        <dbReference type="SAM" id="Coils"/>
    </source>
</evidence>
<comment type="function">
    <text evidence="4">Participates actively in the response to hyperosmotic and heat shock by preventing the aggregation of stress-denatured proteins, in association with DnaK and GrpE. It is the nucleotide exchange factor for DnaK and may function as a thermosensor. Unfolded proteins bind initially to DnaJ; upon interaction with the DnaJ-bound protein, DnaK hydrolyzes its bound ATP, resulting in the formation of a stable complex. GrpE releases ADP from DnaK; ATP binding to DnaK triggers the release of the substrate protein, thus completing the reaction cycle. Several rounds of ATP-dependent interactions between DnaJ, DnaK and GrpE are required for fully efficient folding.</text>
</comment>
<feature type="coiled-coil region" evidence="6">
    <location>
        <begin position="61"/>
        <end position="95"/>
    </location>
</feature>
<dbReference type="GO" id="GO:0042803">
    <property type="term" value="F:protein homodimerization activity"/>
    <property type="evidence" value="ECO:0007669"/>
    <property type="project" value="InterPro"/>
</dbReference>
<dbReference type="Pfam" id="PF01025">
    <property type="entry name" value="GrpE"/>
    <property type="match status" value="1"/>
</dbReference>
<dbReference type="GO" id="GO:0005737">
    <property type="term" value="C:cytoplasm"/>
    <property type="evidence" value="ECO:0007669"/>
    <property type="project" value="UniProtKB-SubCell"/>
</dbReference>
<evidence type="ECO:0000256" key="1">
    <source>
        <dbReference type="ARBA" id="ARBA00009054"/>
    </source>
</evidence>
<comment type="subcellular location">
    <subcellularLocation>
        <location evidence="4">Cytoplasm</location>
    </subcellularLocation>
</comment>
<protein>
    <recommendedName>
        <fullName evidence="4">Protein GrpE</fullName>
    </recommendedName>
    <alternativeName>
        <fullName evidence="4">HSP-70 cofactor</fullName>
    </alternativeName>
</protein>
<dbReference type="GO" id="GO:0006457">
    <property type="term" value="P:protein folding"/>
    <property type="evidence" value="ECO:0007669"/>
    <property type="project" value="InterPro"/>
</dbReference>
<dbReference type="InterPro" id="IPR013805">
    <property type="entry name" value="GrpE_CC"/>
</dbReference>
<dbReference type="GO" id="GO:0051082">
    <property type="term" value="F:unfolded protein binding"/>
    <property type="evidence" value="ECO:0007669"/>
    <property type="project" value="TreeGrafter"/>
</dbReference>
<dbReference type="Gene3D" id="2.30.22.10">
    <property type="entry name" value="Head domain of nucleotide exchange factor GrpE"/>
    <property type="match status" value="1"/>
</dbReference>
<dbReference type="KEGG" id="aplt:ANPL_00340"/>
<evidence type="ECO:0000256" key="5">
    <source>
        <dbReference type="RuleBase" id="RU004478"/>
    </source>
</evidence>
<dbReference type="InterPro" id="IPR000740">
    <property type="entry name" value="GrpE"/>
</dbReference>
<feature type="compositionally biased region" description="Low complexity" evidence="7">
    <location>
        <begin position="30"/>
        <end position="39"/>
    </location>
</feature>
<dbReference type="PANTHER" id="PTHR21237:SF23">
    <property type="entry name" value="GRPE PROTEIN HOMOLOG, MITOCHONDRIAL"/>
    <property type="match status" value="1"/>
</dbReference>
<dbReference type="HAMAP" id="MF_01151">
    <property type="entry name" value="GrpE"/>
    <property type="match status" value="1"/>
</dbReference>
<keyword evidence="6" id="KW-0175">Coiled coil</keyword>
<keyword evidence="4" id="KW-0963">Cytoplasm</keyword>
<evidence type="ECO:0000313" key="8">
    <source>
        <dbReference type="EMBL" id="QJC27190.1"/>
    </source>
</evidence>
<sequence>MFVWRSFCAMPEEEHVKQKSASDAPESSCEGSDGAAKAAAESRARDAGKFAAGVRKAHNRISADLAELNKLKVEIETLRNQLRLAVADSKNLERLRDKEISDARIFSISGFVRDLIPSFDNLEASLKNLSSEDAVHAGVKMTWDSLMGVLTSHGVVRMFPKGEPFDTRYHTAVTQAVDNELPEGSIIEVVQTGYILNGKVIRPASVVVSKKES</sequence>
<feature type="region of interest" description="Disordered" evidence="7">
    <location>
        <begin position="13"/>
        <end position="41"/>
    </location>
</feature>
<evidence type="ECO:0000256" key="4">
    <source>
        <dbReference type="HAMAP-Rule" id="MF_01151"/>
    </source>
</evidence>
<gene>
    <name evidence="4 8" type="primary">grpE</name>
    <name evidence="8" type="ORF">ANPL_00340</name>
</gene>
<dbReference type="Gene3D" id="3.90.20.20">
    <property type="match status" value="1"/>
</dbReference>
<dbReference type="CDD" id="cd00446">
    <property type="entry name" value="GrpE"/>
    <property type="match status" value="1"/>
</dbReference>
<reference evidence="8 9" key="1">
    <citation type="journal article" date="2020" name="Pathogens">
        <title>First Whole Genome Sequence of Anaplasma platys, an Obligate Intracellular Rickettsial Pathogen of Dogs.</title>
        <authorList>
            <person name="Llanes A."/>
            <person name="Rajeev S."/>
        </authorList>
    </citation>
    <scope>NUCLEOTIDE SEQUENCE [LARGE SCALE GENOMIC DNA]</scope>
    <source>
        <strain evidence="8 9">S3</strain>
    </source>
</reference>
<dbReference type="Proteomes" id="UP000500930">
    <property type="component" value="Chromosome"/>
</dbReference>
<keyword evidence="3 4" id="KW-0143">Chaperone</keyword>
<accession>A0A858PX86</accession>
<dbReference type="SUPFAM" id="SSF58014">
    <property type="entry name" value="Coiled-coil domain of nucleotide exchange factor GrpE"/>
    <property type="match status" value="1"/>
</dbReference>
<evidence type="ECO:0000256" key="2">
    <source>
        <dbReference type="ARBA" id="ARBA00023016"/>
    </source>
</evidence>
<dbReference type="PRINTS" id="PR00773">
    <property type="entry name" value="GRPEPROTEIN"/>
</dbReference>
<evidence type="ECO:0000256" key="7">
    <source>
        <dbReference type="SAM" id="MobiDB-lite"/>
    </source>
</evidence>
<organism evidence="8 9">
    <name type="scientific">Anaplasma platys</name>
    <dbReference type="NCBI Taxonomy" id="949"/>
    <lineage>
        <taxon>Bacteria</taxon>
        <taxon>Pseudomonadati</taxon>
        <taxon>Pseudomonadota</taxon>
        <taxon>Alphaproteobacteria</taxon>
        <taxon>Rickettsiales</taxon>
        <taxon>Anaplasmataceae</taxon>
        <taxon>Anaplasma</taxon>
    </lineage>
</organism>
<dbReference type="InterPro" id="IPR009012">
    <property type="entry name" value="GrpE_head"/>
</dbReference>
<dbReference type="SUPFAM" id="SSF51064">
    <property type="entry name" value="Head domain of nucleotide exchange factor GrpE"/>
    <property type="match status" value="1"/>
</dbReference>
<comment type="subunit">
    <text evidence="4">Homodimer.</text>
</comment>
<dbReference type="AlphaFoldDB" id="A0A858PX86"/>
<keyword evidence="2 4" id="KW-0346">Stress response</keyword>
<evidence type="ECO:0000313" key="9">
    <source>
        <dbReference type="Proteomes" id="UP000500930"/>
    </source>
</evidence>
<dbReference type="GO" id="GO:0000774">
    <property type="term" value="F:adenyl-nucleotide exchange factor activity"/>
    <property type="evidence" value="ECO:0007669"/>
    <property type="project" value="InterPro"/>
</dbReference>
<proteinExistence type="inferred from homology"/>
<evidence type="ECO:0000256" key="3">
    <source>
        <dbReference type="ARBA" id="ARBA00023186"/>
    </source>
</evidence>